<proteinExistence type="predicted"/>
<keyword evidence="3" id="KW-1185">Reference proteome</keyword>
<dbReference type="InParanoid" id="A0A067Q9M7"/>
<feature type="compositionally biased region" description="Polar residues" evidence="1">
    <location>
        <begin position="148"/>
        <end position="165"/>
    </location>
</feature>
<gene>
    <name evidence="2" type="ORF">JAAARDRAFT_358111</name>
</gene>
<dbReference type="Proteomes" id="UP000027265">
    <property type="component" value="Unassembled WGS sequence"/>
</dbReference>
<feature type="compositionally biased region" description="Polar residues" evidence="1">
    <location>
        <begin position="279"/>
        <end position="300"/>
    </location>
</feature>
<name>A0A067Q9M7_9AGAM</name>
<evidence type="ECO:0000313" key="3">
    <source>
        <dbReference type="Proteomes" id="UP000027265"/>
    </source>
</evidence>
<dbReference type="HOGENOM" id="CLU_850095_0_0_1"/>
<evidence type="ECO:0000256" key="1">
    <source>
        <dbReference type="SAM" id="MobiDB-lite"/>
    </source>
</evidence>
<evidence type="ECO:0000313" key="2">
    <source>
        <dbReference type="EMBL" id="KDQ62860.1"/>
    </source>
</evidence>
<organism evidence="2 3">
    <name type="scientific">Jaapia argillacea MUCL 33604</name>
    <dbReference type="NCBI Taxonomy" id="933084"/>
    <lineage>
        <taxon>Eukaryota</taxon>
        <taxon>Fungi</taxon>
        <taxon>Dikarya</taxon>
        <taxon>Basidiomycota</taxon>
        <taxon>Agaricomycotina</taxon>
        <taxon>Agaricomycetes</taxon>
        <taxon>Agaricomycetidae</taxon>
        <taxon>Jaapiales</taxon>
        <taxon>Jaapiaceae</taxon>
        <taxon>Jaapia</taxon>
    </lineage>
</organism>
<dbReference type="AlphaFoldDB" id="A0A067Q9M7"/>
<protein>
    <submittedName>
        <fullName evidence="2">Uncharacterized protein</fullName>
    </submittedName>
</protein>
<feature type="region of interest" description="Disordered" evidence="1">
    <location>
        <begin position="277"/>
        <end position="300"/>
    </location>
</feature>
<reference evidence="3" key="1">
    <citation type="journal article" date="2014" name="Proc. Natl. Acad. Sci. U.S.A.">
        <title>Extensive sampling of basidiomycete genomes demonstrates inadequacy of the white-rot/brown-rot paradigm for wood decay fungi.</title>
        <authorList>
            <person name="Riley R."/>
            <person name="Salamov A.A."/>
            <person name="Brown D.W."/>
            <person name="Nagy L.G."/>
            <person name="Floudas D."/>
            <person name="Held B.W."/>
            <person name="Levasseur A."/>
            <person name="Lombard V."/>
            <person name="Morin E."/>
            <person name="Otillar R."/>
            <person name="Lindquist E.A."/>
            <person name="Sun H."/>
            <person name="LaButti K.M."/>
            <person name="Schmutz J."/>
            <person name="Jabbour D."/>
            <person name="Luo H."/>
            <person name="Baker S.E."/>
            <person name="Pisabarro A.G."/>
            <person name="Walton J.D."/>
            <person name="Blanchette R.A."/>
            <person name="Henrissat B."/>
            <person name="Martin F."/>
            <person name="Cullen D."/>
            <person name="Hibbett D.S."/>
            <person name="Grigoriev I.V."/>
        </authorList>
    </citation>
    <scope>NUCLEOTIDE SEQUENCE [LARGE SCALE GENOMIC DNA]</scope>
    <source>
        <strain evidence="3">MUCL 33604</strain>
    </source>
</reference>
<sequence length="327" mass="34725">MTLFIFVHQPLRYSLSIISSLFLAGPSKTQSDRMATSSTTPAGAIPHFNTKLNSQREHGWMNGHPLHQPTHISNAYGLQFAAQQLSNQSIIISITPSEYHDPSNALMPGGSLFSPGGLGALLAVMVNNTPSILAAAVSSSIASASRTELATHTPTNNEVFLSSPSIEDRSSPLFGSRGDLSCATPGDNLTSSREHTPRGFTRSNSISSSGKRPLDASVSTPTPKRQNRGVAVSPPRLTSPGSTVETDDGEEVDVVATGLLYPSSSFAGLPGAVEETNKESFSNAGPSTPPTRANLSVSPTLSLTDSPRNMVKYLLAPRRRESRQDWQ</sequence>
<feature type="compositionally biased region" description="Polar residues" evidence="1">
    <location>
        <begin position="201"/>
        <end position="210"/>
    </location>
</feature>
<dbReference type="EMBL" id="KL197710">
    <property type="protein sequence ID" value="KDQ62860.1"/>
    <property type="molecule type" value="Genomic_DNA"/>
</dbReference>
<feature type="region of interest" description="Disordered" evidence="1">
    <location>
        <begin position="148"/>
        <end position="248"/>
    </location>
</feature>
<accession>A0A067Q9M7</accession>